<dbReference type="AlphaFoldDB" id="A0A226EXB6"/>
<name>A0A226EXB6_FOLCA</name>
<reference evidence="1 2" key="1">
    <citation type="submission" date="2015-12" db="EMBL/GenBank/DDBJ databases">
        <title>The genome of Folsomia candida.</title>
        <authorList>
            <person name="Faddeeva A."/>
            <person name="Derks M.F."/>
            <person name="Anvar Y."/>
            <person name="Smit S."/>
            <person name="Van Straalen N."/>
            <person name="Roelofs D."/>
        </authorList>
    </citation>
    <scope>NUCLEOTIDE SEQUENCE [LARGE SCALE GENOMIC DNA]</scope>
    <source>
        <strain evidence="1 2">VU population</strain>
        <tissue evidence="1">Whole body</tissue>
    </source>
</reference>
<evidence type="ECO:0000313" key="1">
    <source>
        <dbReference type="EMBL" id="OXA62305.1"/>
    </source>
</evidence>
<protein>
    <submittedName>
        <fullName evidence="1">Uncharacterized protein</fullName>
    </submittedName>
</protein>
<dbReference type="Proteomes" id="UP000198287">
    <property type="component" value="Unassembled WGS sequence"/>
</dbReference>
<sequence length="132" mass="14806">MAPGIIVKLGGRGDGSTRRLTRIRQFAMAPFCVAKTMCATSGDLAGKSCKMSNILPRGRKKDMQVAHRHIIEICQLALSVPSTQNMRVPCPGWTGQWQEKEEDDAFPEVNKRKTTGWKLYIIEFLCRLVLIT</sequence>
<keyword evidence="2" id="KW-1185">Reference proteome</keyword>
<accession>A0A226EXB6</accession>
<comment type="caution">
    <text evidence="1">The sequence shown here is derived from an EMBL/GenBank/DDBJ whole genome shotgun (WGS) entry which is preliminary data.</text>
</comment>
<proteinExistence type="predicted"/>
<dbReference type="EMBL" id="LNIX01000001">
    <property type="protein sequence ID" value="OXA62305.1"/>
    <property type="molecule type" value="Genomic_DNA"/>
</dbReference>
<gene>
    <name evidence="1" type="ORF">Fcan01_03707</name>
</gene>
<organism evidence="1 2">
    <name type="scientific">Folsomia candida</name>
    <name type="common">Springtail</name>
    <dbReference type="NCBI Taxonomy" id="158441"/>
    <lineage>
        <taxon>Eukaryota</taxon>
        <taxon>Metazoa</taxon>
        <taxon>Ecdysozoa</taxon>
        <taxon>Arthropoda</taxon>
        <taxon>Hexapoda</taxon>
        <taxon>Collembola</taxon>
        <taxon>Entomobryomorpha</taxon>
        <taxon>Isotomoidea</taxon>
        <taxon>Isotomidae</taxon>
        <taxon>Proisotominae</taxon>
        <taxon>Folsomia</taxon>
    </lineage>
</organism>
<evidence type="ECO:0000313" key="2">
    <source>
        <dbReference type="Proteomes" id="UP000198287"/>
    </source>
</evidence>